<reference evidence="5" key="1">
    <citation type="submission" date="2023-08" db="EMBL/GenBank/DDBJ databases">
        <title>Draft sequence of the Babesia gibsoni genome.</title>
        <authorList>
            <person name="Yamagishi J.Y."/>
            <person name="Xuan X.X."/>
        </authorList>
    </citation>
    <scope>NUCLEOTIDE SEQUENCE</scope>
    <source>
        <strain evidence="5">Azabu</strain>
    </source>
</reference>
<accession>A0AAD8USV9</accession>
<dbReference type="SUPFAM" id="SSF52540">
    <property type="entry name" value="P-loop containing nucleoside triphosphate hydrolases"/>
    <property type="match status" value="1"/>
</dbReference>
<dbReference type="Pfam" id="PF12037">
    <property type="entry name" value="ATAD3_N"/>
    <property type="match status" value="1"/>
</dbReference>
<keyword evidence="2" id="KW-0067">ATP-binding</keyword>
<feature type="domain" description="AAA+ ATPase" evidence="4">
    <location>
        <begin position="331"/>
        <end position="466"/>
    </location>
</feature>
<dbReference type="GO" id="GO:0008270">
    <property type="term" value="F:zinc ion binding"/>
    <property type="evidence" value="ECO:0007669"/>
    <property type="project" value="TreeGrafter"/>
</dbReference>
<dbReference type="GO" id="GO:0005739">
    <property type="term" value="C:mitochondrion"/>
    <property type="evidence" value="ECO:0007669"/>
    <property type="project" value="TreeGrafter"/>
</dbReference>
<dbReference type="InterPro" id="IPR003593">
    <property type="entry name" value="AAA+_ATPase"/>
</dbReference>
<keyword evidence="1" id="KW-0547">Nucleotide-binding</keyword>
<dbReference type="EMBL" id="JAVEPI010000001">
    <property type="protein sequence ID" value="KAK1444356.1"/>
    <property type="molecule type" value="Genomic_DNA"/>
</dbReference>
<dbReference type="SMART" id="SM00382">
    <property type="entry name" value="AAA"/>
    <property type="match status" value="1"/>
</dbReference>
<evidence type="ECO:0000313" key="6">
    <source>
        <dbReference type="Proteomes" id="UP001230268"/>
    </source>
</evidence>
<comment type="caution">
    <text evidence="5">The sequence shown here is derived from an EMBL/GenBank/DDBJ whole genome shotgun (WGS) entry which is preliminary data.</text>
</comment>
<proteinExistence type="predicted"/>
<dbReference type="AlphaFoldDB" id="A0AAD8USV9"/>
<sequence length="563" mass="64343">MFGFASPQVPSSTVSLPAKDDMNITGKFDPSALERGAKALKMLDSSPNAQKAFELTKMQEITRQQEIQREIQQMHLRQTELGAQRAKIESDEKRKLMNQQQEQDRITAQYKARLEAEAYQKKLQDQRRQNEEWLQQQHQQFLRQEEARKRTEMEILNMRKAQIREEKALERDNMKARIQEEGRSRIEQERKNFDIHVKMMKERSAEERQTKLESLNVIFSSLGSAFTTLLADKQRLSAGVVSLSALALGVYGAKNGTRLAGRIIERQLGKPSLVRETSRWTLIGGARNIFTGSIFGRKEPTVNKIVLDNNLEQRLSWTTNTLVRAKQNGTPFRNILLYGPPGTGKTLFAKTVAKNSGLDFVIMTGGDVGPLQHEASNEINKLFQWSKKTKKGLVLFIDEADAFLRQGRSSNSGMSENMRNALSSFLYHTGTESKEFCLILATNERQILDRAVLDRMDEQYEFGLPKLEERTRMVKLFMQQYVINPTKTGKAIMIDEKINDEYYKRVAEKTEGFSGRQLSKMCISLQSAVLGSGAKKLTIELADTVIDWHINEHNKEKKVGRLT</sequence>
<dbReference type="PANTHER" id="PTHR23075:SF12">
    <property type="entry name" value="AAA+ ATPASE DOMAIN-CONTAINING PROTEIN"/>
    <property type="match status" value="1"/>
</dbReference>
<dbReference type="GO" id="GO:0016887">
    <property type="term" value="F:ATP hydrolysis activity"/>
    <property type="evidence" value="ECO:0007669"/>
    <property type="project" value="InterPro"/>
</dbReference>
<dbReference type="GO" id="GO:0005524">
    <property type="term" value="F:ATP binding"/>
    <property type="evidence" value="ECO:0007669"/>
    <property type="project" value="UniProtKB-KW"/>
</dbReference>
<dbReference type="GO" id="GO:0007005">
    <property type="term" value="P:mitochondrion organization"/>
    <property type="evidence" value="ECO:0007669"/>
    <property type="project" value="TreeGrafter"/>
</dbReference>
<organism evidence="5 6">
    <name type="scientific">Babesia gibsoni</name>
    <dbReference type="NCBI Taxonomy" id="33632"/>
    <lineage>
        <taxon>Eukaryota</taxon>
        <taxon>Sar</taxon>
        <taxon>Alveolata</taxon>
        <taxon>Apicomplexa</taxon>
        <taxon>Aconoidasida</taxon>
        <taxon>Piroplasmida</taxon>
        <taxon>Babesiidae</taxon>
        <taxon>Babesia</taxon>
    </lineage>
</organism>
<dbReference type="Pfam" id="PF00004">
    <property type="entry name" value="AAA"/>
    <property type="match status" value="1"/>
</dbReference>
<evidence type="ECO:0000313" key="5">
    <source>
        <dbReference type="EMBL" id="KAK1444356.1"/>
    </source>
</evidence>
<dbReference type="InterPro" id="IPR021911">
    <property type="entry name" value="ATAD3_N"/>
</dbReference>
<dbReference type="InterPro" id="IPR027417">
    <property type="entry name" value="P-loop_NTPase"/>
</dbReference>
<dbReference type="Proteomes" id="UP001230268">
    <property type="component" value="Unassembled WGS sequence"/>
</dbReference>
<keyword evidence="6" id="KW-1185">Reference proteome</keyword>
<protein>
    <submittedName>
        <fullName evidence="5">ATP-ase like protein</fullName>
    </submittedName>
</protein>
<keyword evidence="3" id="KW-0175">Coiled coil</keyword>
<evidence type="ECO:0000256" key="2">
    <source>
        <dbReference type="ARBA" id="ARBA00022840"/>
    </source>
</evidence>
<feature type="coiled-coil region" evidence="3">
    <location>
        <begin position="83"/>
        <end position="136"/>
    </location>
</feature>
<name>A0AAD8USV9_BABGI</name>
<dbReference type="PANTHER" id="PTHR23075">
    <property type="entry name" value="PUTATIVE ATP-ASE"/>
    <property type="match status" value="1"/>
</dbReference>
<dbReference type="InterPro" id="IPR003959">
    <property type="entry name" value="ATPase_AAA_core"/>
</dbReference>
<evidence type="ECO:0000256" key="1">
    <source>
        <dbReference type="ARBA" id="ARBA00022741"/>
    </source>
</evidence>
<evidence type="ECO:0000259" key="4">
    <source>
        <dbReference type="SMART" id="SM00382"/>
    </source>
</evidence>
<gene>
    <name evidence="5" type="ORF">BgAZ_102620</name>
</gene>
<evidence type="ECO:0000256" key="3">
    <source>
        <dbReference type="SAM" id="Coils"/>
    </source>
</evidence>
<dbReference type="Gene3D" id="3.40.50.300">
    <property type="entry name" value="P-loop containing nucleotide triphosphate hydrolases"/>
    <property type="match status" value="1"/>
</dbReference>